<dbReference type="PANTHER" id="PTHR46246">
    <property type="entry name" value="GUANOSINE-3',5'-BIS(DIPHOSPHATE) 3'-PYROPHOSPHOHYDROLASE MESH1"/>
    <property type="match status" value="1"/>
</dbReference>
<dbReference type="PANTHER" id="PTHR46246:SF1">
    <property type="entry name" value="GUANOSINE-3',5'-BIS(DIPHOSPHATE) 3'-PYROPHOSPHOHYDROLASE MESH1"/>
    <property type="match status" value="1"/>
</dbReference>
<dbReference type="RefSeq" id="WP_077412839.1">
    <property type="nucleotide sequence ID" value="NZ_JBHRTS010000001.1"/>
</dbReference>
<dbReference type="EMBL" id="JBHRTS010000001">
    <property type="protein sequence ID" value="MFC3192624.1"/>
    <property type="molecule type" value="Genomic_DNA"/>
</dbReference>
<dbReference type="SUPFAM" id="SSF109604">
    <property type="entry name" value="HD-domain/PDEase-like"/>
    <property type="match status" value="1"/>
</dbReference>
<reference evidence="2" key="1">
    <citation type="journal article" date="2019" name="Int. J. Syst. Evol. Microbiol.">
        <title>The Global Catalogue of Microorganisms (GCM) 10K type strain sequencing project: providing services to taxonomists for standard genome sequencing and annotation.</title>
        <authorList>
            <consortium name="The Broad Institute Genomics Platform"/>
            <consortium name="The Broad Institute Genome Sequencing Center for Infectious Disease"/>
            <person name="Wu L."/>
            <person name="Ma J."/>
        </authorList>
    </citation>
    <scope>NUCLEOTIDE SEQUENCE [LARGE SCALE GENOMIC DNA]</scope>
    <source>
        <strain evidence="2">KCTC 42953</strain>
    </source>
</reference>
<keyword evidence="2" id="KW-1185">Reference proteome</keyword>
<dbReference type="InterPro" id="IPR052194">
    <property type="entry name" value="MESH1"/>
</dbReference>
<accession>A0ABV7J3N1</accession>
<gene>
    <name evidence="1" type="ORF">ACFODZ_00090</name>
</gene>
<protein>
    <submittedName>
        <fullName evidence="1">HD domain-containing protein</fullName>
    </submittedName>
</protein>
<sequence>MSGTQGGKTLNIVEQARNFAIQHHGEQRYGDQPYAYHLDAVVSLLKPYGDVAQVIGYLHDVVEDTAVTVEQIETKFGSLVAGAVGILSDQPGADRKERKLKTYALMAEVTGELEIALLVKTADRLANVQACGDHGRTDKLNMYQQEHPTFRQAVFRKGLCDDLWERLDGLVRS</sequence>
<comment type="caution">
    <text evidence="1">The sequence shown here is derived from an EMBL/GenBank/DDBJ whole genome shotgun (WGS) entry which is preliminary data.</text>
</comment>
<name>A0ABV7J3N1_9GAMM</name>
<evidence type="ECO:0000313" key="1">
    <source>
        <dbReference type="EMBL" id="MFC3192624.1"/>
    </source>
</evidence>
<organism evidence="1 2">
    <name type="scientific">Marinicella sediminis</name>
    <dbReference type="NCBI Taxonomy" id="1792834"/>
    <lineage>
        <taxon>Bacteria</taxon>
        <taxon>Pseudomonadati</taxon>
        <taxon>Pseudomonadota</taxon>
        <taxon>Gammaproteobacteria</taxon>
        <taxon>Lysobacterales</taxon>
        <taxon>Marinicellaceae</taxon>
        <taxon>Marinicella</taxon>
    </lineage>
</organism>
<evidence type="ECO:0000313" key="2">
    <source>
        <dbReference type="Proteomes" id="UP001595533"/>
    </source>
</evidence>
<dbReference type="Pfam" id="PF13328">
    <property type="entry name" value="HD_4"/>
    <property type="match status" value="1"/>
</dbReference>
<proteinExistence type="predicted"/>
<dbReference type="Proteomes" id="UP001595533">
    <property type="component" value="Unassembled WGS sequence"/>
</dbReference>
<dbReference type="Gene3D" id="1.10.3210.10">
    <property type="entry name" value="Hypothetical protein af1432"/>
    <property type="match status" value="1"/>
</dbReference>